<feature type="region of interest" description="Disordered" evidence="1">
    <location>
        <begin position="59"/>
        <end position="86"/>
    </location>
</feature>
<proteinExistence type="predicted"/>
<reference evidence="2" key="1">
    <citation type="submission" date="2023-07" db="EMBL/GenBank/DDBJ databases">
        <title>Black Yeasts Isolated from many extreme environments.</title>
        <authorList>
            <person name="Coleine C."/>
            <person name="Stajich J.E."/>
            <person name="Selbmann L."/>
        </authorList>
    </citation>
    <scope>NUCLEOTIDE SEQUENCE</scope>
    <source>
        <strain evidence="2">CCFEE 5485</strain>
    </source>
</reference>
<organism evidence="2 3">
    <name type="scientific">Recurvomyces mirabilis</name>
    <dbReference type="NCBI Taxonomy" id="574656"/>
    <lineage>
        <taxon>Eukaryota</taxon>
        <taxon>Fungi</taxon>
        <taxon>Dikarya</taxon>
        <taxon>Ascomycota</taxon>
        <taxon>Pezizomycotina</taxon>
        <taxon>Dothideomycetes</taxon>
        <taxon>Dothideomycetidae</taxon>
        <taxon>Mycosphaerellales</taxon>
        <taxon>Teratosphaeriaceae</taxon>
        <taxon>Recurvomyces</taxon>
    </lineage>
</organism>
<feature type="region of interest" description="Disordered" evidence="1">
    <location>
        <begin position="1"/>
        <end position="47"/>
    </location>
</feature>
<dbReference type="EMBL" id="JAUTXT010000013">
    <property type="protein sequence ID" value="KAK3675777.1"/>
    <property type="molecule type" value="Genomic_DNA"/>
</dbReference>
<dbReference type="AlphaFoldDB" id="A0AAE1C2Q5"/>
<evidence type="ECO:0000313" key="2">
    <source>
        <dbReference type="EMBL" id="KAK3675777.1"/>
    </source>
</evidence>
<gene>
    <name evidence="2" type="ORF">LTR78_004418</name>
</gene>
<accession>A0AAE1C2Q5</accession>
<dbReference type="Proteomes" id="UP001274830">
    <property type="component" value="Unassembled WGS sequence"/>
</dbReference>
<protein>
    <submittedName>
        <fullName evidence="2">Uncharacterized protein</fullName>
    </submittedName>
</protein>
<keyword evidence="3" id="KW-1185">Reference proteome</keyword>
<comment type="caution">
    <text evidence="2">The sequence shown here is derived from an EMBL/GenBank/DDBJ whole genome shotgun (WGS) entry which is preliminary data.</text>
</comment>
<evidence type="ECO:0000313" key="3">
    <source>
        <dbReference type="Proteomes" id="UP001274830"/>
    </source>
</evidence>
<name>A0AAE1C2Q5_9PEZI</name>
<sequence length="112" mass="12001">MSAFAPNMTLPQASPLHISKSNTSDDRRSSVATSPSSKSYEKRATNPIKAVGKWVKEKVKGDGSANGVVGNEEAEDDRSRQQEQKSMLKVLSVGSDVFDATVARSPYPGIGF</sequence>
<evidence type="ECO:0000256" key="1">
    <source>
        <dbReference type="SAM" id="MobiDB-lite"/>
    </source>
</evidence>